<feature type="signal peptide" evidence="1">
    <location>
        <begin position="1"/>
        <end position="21"/>
    </location>
</feature>
<reference evidence="2" key="1">
    <citation type="submission" date="2022-09" db="EMBL/GenBank/DDBJ databases">
        <title>Intensive care unit water sources are persistently colonized with multi-drug resistant bacteria and are the site of extensive horizontal gene transfer of antibiotic resistance genes.</title>
        <authorList>
            <person name="Diorio-Toth L."/>
        </authorList>
    </citation>
    <scope>NUCLEOTIDE SEQUENCE</scope>
    <source>
        <strain evidence="2">GD03676</strain>
    </source>
</reference>
<proteinExistence type="predicted"/>
<dbReference type="AlphaFoldDB" id="A0AA42WE31"/>
<feature type="chain" id="PRO_5041361761" evidence="1">
    <location>
        <begin position="22"/>
        <end position="513"/>
    </location>
</feature>
<comment type="caution">
    <text evidence="2">The sequence shown here is derived from an EMBL/GenBank/DDBJ whole genome shotgun (WGS) entry which is preliminary data.</text>
</comment>
<evidence type="ECO:0000313" key="2">
    <source>
        <dbReference type="EMBL" id="MDH2052718.1"/>
    </source>
</evidence>
<evidence type="ECO:0000313" key="3">
    <source>
        <dbReference type="Proteomes" id="UP001161276"/>
    </source>
</evidence>
<gene>
    <name evidence="2" type="ORF">N5K24_20110</name>
</gene>
<keyword evidence="1" id="KW-0732">Signal</keyword>
<name>A0AA42WE31_9BURK</name>
<dbReference type="EMBL" id="JAOCKG010000009">
    <property type="protein sequence ID" value="MDH2052718.1"/>
    <property type="molecule type" value="Genomic_DNA"/>
</dbReference>
<dbReference type="RefSeq" id="WP_280028213.1">
    <property type="nucleotide sequence ID" value="NZ_JAOCKG010000009.1"/>
</dbReference>
<accession>A0AA42WE31</accession>
<sequence length="513" mass="56238">MRRLPIFSASICLTVCSQALAWEATDNSRLVSTVQSSIQIDKQGRSGVQGVPGHILNSSPVVLIPYVDENAVAIGEGVDLVTGRRLIRKCVKMYGTTRVHYNNKDTRFSEVSDEESLWRKLNLSISAKASYVGYSGGGSHTSEVEVKTSSKKITTVAQATLRTYAEVMVSPLASSSEQVDLVLSSYKTLQRDPGAFREECGDGFVAQITYGADLYGILQFSDNSYERKEKTKTAIDASGPGGVFTVNGSAEMEQVFKSEQTSKRVQAIERGANPQSLPSSRDDLVKSFESLGQRALGHERPVFVTVVRYSTLPRGREGRYIEVSSGLDAMIRRALRLKTILMEVKDAHIKLGRFIHGADDDFAKYDYVFTPQIDTKDGARTEAGLKGLADALQTEIKKISEQIALCIGAPTAGNCYLTHYVDANDFSFRARAPLPINALSEVDHKEIYIASKGIDIVQNRAKCKLSSLIIDNNIYEVDRVRCENDNECALASDLAKVVEEVYGSFGLKSADCS</sequence>
<protein>
    <submittedName>
        <fullName evidence="2">Uncharacterized protein</fullName>
    </submittedName>
</protein>
<evidence type="ECO:0000256" key="1">
    <source>
        <dbReference type="SAM" id="SignalP"/>
    </source>
</evidence>
<dbReference type="Proteomes" id="UP001161276">
    <property type="component" value="Unassembled WGS sequence"/>
</dbReference>
<organism evidence="2 3">
    <name type="scientific">Achromobacter marplatensis</name>
    <dbReference type="NCBI Taxonomy" id="470868"/>
    <lineage>
        <taxon>Bacteria</taxon>
        <taxon>Pseudomonadati</taxon>
        <taxon>Pseudomonadota</taxon>
        <taxon>Betaproteobacteria</taxon>
        <taxon>Burkholderiales</taxon>
        <taxon>Alcaligenaceae</taxon>
        <taxon>Achromobacter</taxon>
    </lineage>
</organism>